<feature type="transmembrane region" description="Helical" evidence="1">
    <location>
        <begin position="135"/>
        <end position="157"/>
    </location>
</feature>
<feature type="transmembrane region" description="Helical" evidence="1">
    <location>
        <begin position="462"/>
        <end position="484"/>
    </location>
</feature>
<feature type="transmembrane region" description="Helical" evidence="1">
    <location>
        <begin position="410"/>
        <end position="427"/>
    </location>
</feature>
<dbReference type="eggNOG" id="COG3333">
    <property type="taxonomic scope" value="Bacteria"/>
</dbReference>
<evidence type="ECO:0000256" key="1">
    <source>
        <dbReference type="SAM" id="Phobius"/>
    </source>
</evidence>
<keyword evidence="1" id="KW-0812">Transmembrane</keyword>
<feature type="transmembrane region" description="Helical" evidence="1">
    <location>
        <begin position="164"/>
        <end position="182"/>
    </location>
</feature>
<keyword evidence="1" id="KW-1133">Transmembrane helix</keyword>
<dbReference type="Pfam" id="PF01970">
    <property type="entry name" value="TctA"/>
    <property type="match status" value="1"/>
</dbReference>
<dbReference type="Proteomes" id="UP000030832">
    <property type="component" value="Unassembled WGS sequence"/>
</dbReference>
<feature type="transmembrane region" description="Helical" evidence="1">
    <location>
        <begin position="354"/>
        <end position="376"/>
    </location>
</feature>
<reference evidence="3 4" key="1">
    <citation type="submission" date="2014-09" db="EMBL/GenBank/DDBJ databases">
        <title>Genome sequencing and annotation of Bacillus Okhensis strain Kh10-101T.</title>
        <authorList>
            <person name="Prakash J.S."/>
        </authorList>
    </citation>
    <scope>NUCLEOTIDE SEQUENCE [LARGE SCALE GENOMIC DNA]</scope>
    <source>
        <strain evidence="4">Kh10-101T</strain>
    </source>
</reference>
<evidence type="ECO:0000313" key="4">
    <source>
        <dbReference type="Proteomes" id="UP000030832"/>
    </source>
</evidence>
<proteinExistence type="predicted"/>
<dbReference type="PANTHER" id="PTHR35342">
    <property type="entry name" value="TRICARBOXYLIC TRANSPORT PROTEIN"/>
    <property type="match status" value="1"/>
</dbReference>
<keyword evidence="4" id="KW-1185">Reference proteome</keyword>
<accession>A0A0B0IG39</accession>
<feature type="transmembrane region" description="Helical" evidence="1">
    <location>
        <begin position="388"/>
        <end position="404"/>
    </location>
</feature>
<evidence type="ECO:0000259" key="2">
    <source>
        <dbReference type="Pfam" id="PF01970"/>
    </source>
</evidence>
<feature type="domain" description="DUF112" evidence="2">
    <location>
        <begin position="18"/>
        <end position="438"/>
    </location>
</feature>
<feature type="transmembrane region" description="Helical" evidence="1">
    <location>
        <begin position="12"/>
        <end position="38"/>
    </location>
</feature>
<gene>
    <name evidence="3" type="ORF">LQ50_20215</name>
</gene>
<dbReference type="EMBL" id="JRJU01000034">
    <property type="protein sequence ID" value="KHF38641.1"/>
    <property type="molecule type" value="Genomic_DNA"/>
</dbReference>
<comment type="caution">
    <text evidence="3">The sequence shown here is derived from an EMBL/GenBank/DDBJ whole genome shotgun (WGS) entry which is preliminary data.</text>
</comment>
<evidence type="ECO:0000313" key="3">
    <source>
        <dbReference type="EMBL" id="KHF38641.1"/>
    </source>
</evidence>
<dbReference type="PANTHER" id="PTHR35342:SF5">
    <property type="entry name" value="TRICARBOXYLIC TRANSPORT PROTEIN"/>
    <property type="match status" value="1"/>
</dbReference>
<keyword evidence="1" id="KW-0472">Membrane</keyword>
<feature type="transmembrane region" description="Helical" evidence="1">
    <location>
        <begin position="107"/>
        <end position="129"/>
    </location>
</feature>
<dbReference type="AlphaFoldDB" id="A0A0B0IG39"/>
<dbReference type="InterPro" id="IPR002823">
    <property type="entry name" value="DUF112_TM"/>
</dbReference>
<dbReference type="RefSeq" id="WP_034632277.1">
    <property type="nucleotide sequence ID" value="NZ_JRJU01000034.1"/>
</dbReference>
<feature type="transmembrane region" description="Helical" evidence="1">
    <location>
        <begin position="434"/>
        <end position="450"/>
    </location>
</feature>
<feature type="transmembrane region" description="Helical" evidence="1">
    <location>
        <begin position="202"/>
        <end position="221"/>
    </location>
</feature>
<dbReference type="STRING" id="333138.LQ50_20215"/>
<feature type="transmembrane region" description="Helical" evidence="1">
    <location>
        <begin position="58"/>
        <end position="80"/>
    </location>
</feature>
<organism evidence="3 4">
    <name type="scientific">Halalkalibacter okhensis</name>
    <dbReference type="NCBI Taxonomy" id="333138"/>
    <lineage>
        <taxon>Bacteria</taxon>
        <taxon>Bacillati</taxon>
        <taxon>Bacillota</taxon>
        <taxon>Bacilli</taxon>
        <taxon>Bacillales</taxon>
        <taxon>Bacillaceae</taxon>
        <taxon>Halalkalibacter</taxon>
    </lineage>
</organism>
<sequence length="497" mass="51796">MLESALPALLELVSWPGILYLFIGALLGLLFGMLPGLGGPQVLALLLPITFAMDATTALTLLIGAAGATAFGGSITAILINTPGTAQNAATVYDGFEMTKQGRAGQALGAAAAASVLGAVVGALILTAILPIGKYLVLAFSYPEYFMMAVMGLAMIVVLSQGSLWKGIIAGGVGLMIAFIGYDPVTGAVRYTFGTDYLWDGISLVTMLIGLFAIAEAISLWTKKGAISSKKVNTSMKGVYEGIGSVFKNFGLFMRSSIIGTIIGIIPGVGGAVANFIAYGQAVSTSKNPASFGKGDVRGVIAPESSNNAKDGGALVPTLIFGIPGSLEMAVLLGALTIHGIQPGPRLMLDNPGIALTLIYTLVLANFIVGIVGILLASPLTRLTMIKTVYIAPVILVFGLIGSYAADGRIQDVITALVFGLIGYAMIRYQYSRVALVIAVVLGELLQQSFHQTIDSLGYAGFFIRPISLSFIIITVFILILPIIKRKRGKTDENYGA</sequence>
<protein>
    <submittedName>
        <fullName evidence="3">Tricarboxylate transport membrane protein TctA</fullName>
    </submittedName>
</protein>
<name>A0A0B0IG39_9BACI</name>
<dbReference type="OrthoDB" id="9781349at2"/>
<feature type="transmembrane region" description="Helical" evidence="1">
    <location>
        <begin position="258"/>
        <end position="279"/>
    </location>
</feature>